<name>A0AA88XYC3_PINIB</name>
<dbReference type="GO" id="GO:0019319">
    <property type="term" value="P:hexose biosynthetic process"/>
    <property type="evidence" value="ECO:0007669"/>
    <property type="project" value="TreeGrafter"/>
</dbReference>
<dbReference type="SUPFAM" id="SSF52540">
    <property type="entry name" value="P-loop containing nucleoside triphosphate hydrolases"/>
    <property type="match status" value="1"/>
</dbReference>
<keyword evidence="2" id="KW-1185">Reference proteome</keyword>
<dbReference type="Proteomes" id="UP001186944">
    <property type="component" value="Unassembled WGS sequence"/>
</dbReference>
<dbReference type="PANTHER" id="PTHR15723:SF0">
    <property type="entry name" value="CARBOHYDRATE SULFOTRANSFERASE 15"/>
    <property type="match status" value="1"/>
</dbReference>
<dbReference type="InterPro" id="IPR052654">
    <property type="entry name" value="CS_Sulfotransferase"/>
</dbReference>
<evidence type="ECO:0008006" key="3">
    <source>
        <dbReference type="Google" id="ProtNLM"/>
    </source>
</evidence>
<dbReference type="GO" id="GO:0050659">
    <property type="term" value="F:N-acetylgalactosamine 4-sulfate 6-O-sulfotransferase activity"/>
    <property type="evidence" value="ECO:0007669"/>
    <property type="project" value="TreeGrafter"/>
</dbReference>
<protein>
    <recommendedName>
        <fullName evidence="3">Carbohydrate sulfotransferase 15</fullName>
    </recommendedName>
</protein>
<dbReference type="InterPro" id="IPR027417">
    <property type="entry name" value="P-loop_NTPase"/>
</dbReference>
<comment type="caution">
    <text evidence="1">The sequence shown here is derived from an EMBL/GenBank/DDBJ whole genome shotgun (WGS) entry which is preliminary data.</text>
</comment>
<evidence type="ECO:0000313" key="1">
    <source>
        <dbReference type="EMBL" id="KAK3094309.1"/>
    </source>
</evidence>
<proteinExistence type="predicted"/>
<reference evidence="1" key="1">
    <citation type="submission" date="2019-08" db="EMBL/GenBank/DDBJ databases">
        <title>The improved chromosome-level genome for the pearl oyster Pinctada fucata martensii using PacBio sequencing and Hi-C.</title>
        <authorList>
            <person name="Zheng Z."/>
        </authorList>
    </citation>
    <scope>NUCLEOTIDE SEQUENCE</scope>
    <source>
        <strain evidence="1">ZZ-2019</strain>
        <tissue evidence="1">Adductor muscle</tissue>
    </source>
</reference>
<organism evidence="1 2">
    <name type="scientific">Pinctada imbricata</name>
    <name type="common">Atlantic pearl-oyster</name>
    <name type="synonym">Pinctada martensii</name>
    <dbReference type="NCBI Taxonomy" id="66713"/>
    <lineage>
        <taxon>Eukaryota</taxon>
        <taxon>Metazoa</taxon>
        <taxon>Spiralia</taxon>
        <taxon>Lophotrochozoa</taxon>
        <taxon>Mollusca</taxon>
        <taxon>Bivalvia</taxon>
        <taxon>Autobranchia</taxon>
        <taxon>Pteriomorphia</taxon>
        <taxon>Pterioida</taxon>
        <taxon>Pterioidea</taxon>
        <taxon>Pteriidae</taxon>
        <taxon>Pinctada</taxon>
    </lineage>
</organism>
<dbReference type="Gene3D" id="3.40.50.300">
    <property type="entry name" value="P-loop containing nucleotide triphosphate hydrolases"/>
    <property type="match status" value="1"/>
</dbReference>
<sequence>MIHFLNAEGRYYAALPNVTSEYAGNGSSFFWREVWSHPGLDILGTPQFKFLPNFKNPCWYEPLVESNVYQNNKFAVVSMNARRSMMELMETWTDRLTKDKNAKRLRCLPYFMIVGQPKCASTDIYKKIMKHPDAVPPPIKELHWWSRNRQGRRINYTDIIPLTQYIDMFDKAALYIEKRSEEMGEPDIDYHKIITGDGSVSVFWENDDWWHFPENQGHTEPRYTNADYIHHVIPNAKIIVSVRNPTDSLLVTHNISSVIISATMTYLLGPEIQLDKAFL</sequence>
<dbReference type="EMBL" id="VSWD01000008">
    <property type="protein sequence ID" value="KAK3094309.1"/>
    <property type="molecule type" value="Genomic_DNA"/>
</dbReference>
<dbReference type="AlphaFoldDB" id="A0AA88XYC3"/>
<dbReference type="PANTHER" id="PTHR15723">
    <property type="entry name" value="CARBOHYDRATE SULFOTRANSFERASE 15"/>
    <property type="match status" value="1"/>
</dbReference>
<gene>
    <name evidence="1" type="ORF">FSP39_000139</name>
</gene>
<dbReference type="Pfam" id="PF13469">
    <property type="entry name" value="Sulfotransfer_3"/>
    <property type="match status" value="1"/>
</dbReference>
<accession>A0AA88XYC3</accession>
<evidence type="ECO:0000313" key="2">
    <source>
        <dbReference type="Proteomes" id="UP001186944"/>
    </source>
</evidence>